<dbReference type="Proteomes" id="UP000014680">
    <property type="component" value="Unassembled WGS sequence"/>
</dbReference>
<name>A0A0A1U1L3_ENTIV</name>
<gene>
    <name evidence="1" type="ORF">EIN_274890</name>
</gene>
<sequence>MSGLTLGNTIHFSSEVHKSATVDDEIPRFKVRQINAMNYQADLQAIYIALLARHCTITIGRPHRLSHLTKQFIKIKKIVFSNLDSIDVLQFIQTRSNEQAQHEYKTGNTTQKTAKRRIQPTKRREEMRFLQDILFEFGYYVEISSETIDGYEGSVSLYSKKGSITTNSIRLLGDELNKKLSSILEAQPNALLNSSSFKETSLDSFL</sequence>
<dbReference type="GeneID" id="14886895"/>
<organism evidence="1 2">
    <name type="scientific">Entamoeba invadens IP1</name>
    <dbReference type="NCBI Taxonomy" id="370355"/>
    <lineage>
        <taxon>Eukaryota</taxon>
        <taxon>Amoebozoa</taxon>
        <taxon>Evosea</taxon>
        <taxon>Archamoebae</taxon>
        <taxon>Mastigamoebida</taxon>
        <taxon>Entamoebidae</taxon>
        <taxon>Entamoeba</taxon>
    </lineage>
</organism>
<dbReference type="VEuPathDB" id="AmoebaDB:EIN_274890"/>
<reference evidence="1 2" key="1">
    <citation type="submission" date="2012-10" db="EMBL/GenBank/DDBJ databases">
        <authorList>
            <person name="Zafar N."/>
            <person name="Inman J."/>
            <person name="Hall N."/>
            <person name="Lorenzi H."/>
            <person name="Caler E."/>
        </authorList>
    </citation>
    <scope>NUCLEOTIDE SEQUENCE [LARGE SCALE GENOMIC DNA]</scope>
    <source>
        <strain evidence="1 2">IP1</strain>
    </source>
</reference>
<dbReference type="AlphaFoldDB" id="A0A0A1U1L3"/>
<proteinExistence type="predicted"/>
<protein>
    <submittedName>
        <fullName evidence="1">Uncharacterized protein</fullName>
    </submittedName>
</protein>
<keyword evidence="2" id="KW-1185">Reference proteome</keyword>
<evidence type="ECO:0000313" key="2">
    <source>
        <dbReference type="Proteomes" id="UP000014680"/>
    </source>
</evidence>
<dbReference type="OrthoDB" id="29354at2759"/>
<dbReference type="EMBL" id="KB206783">
    <property type="protein sequence ID" value="ELP87902.1"/>
    <property type="molecule type" value="Genomic_DNA"/>
</dbReference>
<evidence type="ECO:0000313" key="1">
    <source>
        <dbReference type="EMBL" id="ELP87902.1"/>
    </source>
</evidence>
<dbReference type="OMA" id="HCTITIG"/>
<dbReference type="KEGG" id="eiv:EIN_274890"/>
<accession>A0A0A1U1L3</accession>
<dbReference type="RefSeq" id="XP_004254673.1">
    <property type="nucleotide sequence ID" value="XM_004254625.1"/>
</dbReference>